<evidence type="ECO:0000256" key="1">
    <source>
        <dbReference type="ARBA" id="ARBA00004141"/>
    </source>
</evidence>
<evidence type="ECO:0000256" key="2">
    <source>
        <dbReference type="ARBA" id="ARBA00007620"/>
    </source>
</evidence>
<feature type="transmembrane region" description="Helical" evidence="6">
    <location>
        <begin position="66"/>
        <end position="87"/>
    </location>
</feature>
<feature type="transmembrane region" description="Helical" evidence="6">
    <location>
        <begin position="94"/>
        <end position="115"/>
    </location>
</feature>
<comment type="subcellular location">
    <subcellularLocation>
        <location evidence="1">Membrane</location>
        <topology evidence="1">Multi-pass membrane protein</topology>
    </subcellularLocation>
</comment>
<proteinExistence type="inferred from homology"/>
<dbReference type="GO" id="GO:0016020">
    <property type="term" value="C:membrane"/>
    <property type="evidence" value="ECO:0007669"/>
    <property type="project" value="UniProtKB-SubCell"/>
</dbReference>
<dbReference type="AlphaFoldDB" id="A0A6C0F7V9"/>
<dbReference type="InterPro" id="IPR019547">
    <property type="entry name" value="Lipid_desat"/>
</dbReference>
<keyword evidence="3 6" id="KW-0812">Transmembrane</keyword>
<evidence type="ECO:0000313" key="8">
    <source>
        <dbReference type="EMBL" id="QHT37174.1"/>
    </source>
</evidence>
<dbReference type="PANTHER" id="PTHR48230:SF1">
    <property type="entry name" value="LIPID DESATURASE DOMAIN-CONTAINING PROTEIN"/>
    <property type="match status" value="1"/>
</dbReference>
<accession>A0A6C0F7V9</accession>
<evidence type="ECO:0000256" key="6">
    <source>
        <dbReference type="SAM" id="Phobius"/>
    </source>
</evidence>
<evidence type="ECO:0000256" key="3">
    <source>
        <dbReference type="ARBA" id="ARBA00022692"/>
    </source>
</evidence>
<feature type="transmembrane region" description="Helical" evidence="6">
    <location>
        <begin position="7"/>
        <end position="24"/>
    </location>
</feature>
<dbReference type="InterPro" id="IPR053335">
    <property type="entry name" value="Fatty_acid_desaturase_CarF"/>
</dbReference>
<organism evidence="8">
    <name type="scientific">viral metagenome</name>
    <dbReference type="NCBI Taxonomy" id="1070528"/>
    <lineage>
        <taxon>unclassified sequences</taxon>
        <taxon>metagenomes</taxon>
        <taxon>organismal metagenomes</taxon>
    </lineage>
</organism>
<sequence>MNKYYHLLIGILIGDFIVASAHWFEDNYLYYDIKINIPILSGIINDISKGNDMHHYVPRLITQKSYLEAIMSTVKFLPIFLIVYLCIPRRTKTANIMIFLGISFMILISEITHRWTHYRNCEKNNIIRLLQSTILVSSKEHNKHHTDEKASRLYGVILKHSNKFYDFIGIWDLLESIIPNLCKKPNYFPNKPILEQCPYKMTEDEKNMYKQQLHEIRTKNKIPKCYT</sequence>
<evidence type="ECO:0000259" key="7">
    <source>
        <dbReference type="Pfam" id="PF10520"/>
    </source>
</evidence>
<dbReference type="EMBL" id="MN738790">
    <property type="protein sequence ID" value="QHT37174.1"/>
    <property type="molecule type" value="Genomic_DNA"/>
</dbReference>
<keyword evidence="4 6" id="KW-1133">Transmembrane helix</keyword>
<dbReference type="Pfam" id="PF10520">
    <property type="entry name" value="Lipid_desat"/>
    <property type="match status" value="1"/>
</dbReference>
<feature type="domain" description="Lipid desaturase" evidence="7">
    <location>
        <begin position="11"/>
        <end position="181"/>
    </location>
</feature>
<evidence type="ECO:0000256" key="5">
    <source>
        <dbReference type="ARBA" id="ARBA00023136"/>
    </source>
</evidence>
<keyword evidence="5 6" id="KW-0472">Membrane</keyword>
<reference evidence="8" key="1">
    <citation type="journal article" date="2020" name="Nature">
        <title>Giant virus diversity and host interactions through global metagenomics.</title>
        <authorList>
            <person name="Schulz F."/>
            <person name="Roux S."/>
            <person name="Paez-Espino D."/>
            <person name="Jungbluth S."/>
            <person name="Walsh D.A."/>
            <person name="Denef V.J."/>
            <person name="McMahon K.D."/>
            <person name="Konstantinidis K.T."/>
            <person name="Eloe-Fadrosh E.A."/>
            <person name="Kyrpides N.C."/>
            <person name="Woyke T."/>
        </authorList>
    </citation>
    <scope>NUCLEOTIDE SEQUENCE</scope>
    <source>
        <strain evidence="8">GVMAG-S-ERX555967-131</strain>
    </source>
</reference>
<dbReference type="PANTHER" id="PTHR48230">
    <property type="match status" value="1"/>
</dbReference>
<protein>
    <recommendedName>
        <fullName evidence="7">Lipid desaturase domain-containing protein</fullName>
    </recommendedName>
</protein>
<comment type="similarity">
    <text evidence="2">Belongs to the fatty acid desaturase CarF family.</text>
</comment>
<evidence type="ECO:0000256" key="4">
    <source>
        <dbReference type="ARBA" id="ARBA00022989"/>
    </source>
</evidence>
<name>A0A6C0F7V9_9ZZZZ</name>